<protein>
    <recommendedName>
        <fullName evidence="2">DUF1995 domain-containing protein</fullName>
    </recommendedName>
</protein>
<feature type="signal peptide" evidence="1">
    <location>
        <begin position="1"/>
        <end position="39"/>
    </location>
</feature>
<dbReference type="InterPro" id="IPR053021">
    <property type="entry name" value="Chloroplast_ADK"/>
</dbReference>
<dbReference type="Pfam" id="PF09353">
    <property type="entry name" value="DUF1995"/>
    <property type="match status" value="1"/>
</dbReference>
<proteinExistence type="predicted"/>
<name>A0ABD3QN46_9STRA</name>
<gene>
    <name evidence="3" type="ORF">HJC23_002329</name>
</gene>
<accession>A0ABD3QN46</accession>
<evidence type="ECO:0000313" key="4">
    <source>
        <dbReference type="Proteomes" id="UP001516023"/>
    </source>
</evidence>
<keyword evidence="1" id="KW-0732">Signal</keyword>
<feature type="domain" description="DUF1995" evidence="2">
    <location>
        <begin position="241"/>
        <end position="498"/>
    </location>
</feature>
<dbReference type="Proteomes" id="UP001516023">
    <property type="component" value="Unassembled WGS sequence"/>
</dbReference>
<dbReference type="PANTHER" id="PTHR35509:SF6">
    <property type="entry name" value="ADENYLATE KINASE"/>
    <property type="match status" value="1"/>
</dbReference>
<feature type="chain" id="PRO_5044812673" description="DUF1995 domain-containing protein" evidence="1">
    <location>
        <begin position="40"/>
        <end position="507"/>
    </location>
</feature>
<comment type="caution">
    <text evidence="3">The sequence shown here is derived from an EMBL/GenBank/DDBJ whole genome shotgun (WGS) entry which is preliminary data.</text>
</comment>
<evidence type="ECO:0000256" key="1">
    <source>
        <dbReference type="SAM" id="SignalP"/>
    </source>
</evidence>
<reference evidence="3 4" key="1">
    <citation type="journal article" date="2020" name="G3 (Bethesda)">
        <title>Improved Reference Genome for Cyclotella cryptica CCMP332, a Model for Cell Wall Morphogenesis, Salinity Adaptation, and Lipid Production in Diatoms (Bacillariophyta).</title>
        <authorList>
            <person name="Roberts W.R."/>
            <person name="Downey K.M."/>
            <person name="Ruck E.C."/>
            <person name="Traller J.C."/>
            <person name="Alverson A.J."/>
        </authorList>
    </citation>
    <scope>NUCLEOTIDE SEQUENCE [LARGE SCALE GENOMIC DNA]</scope>
    <source>
        <strain evidence="3 4">CCMP332</strain>
    </source>
</reference>
<evidence type="ECO:0000259" key="2">
    <source>
        <dbReference type="Pfam" id="PF09353"/>
    </source>
</evidence>
<keyword evidence="4" id="KW-1185">Reference proteome</keyword>
<dbReference type="InterPro" id="IPR018962">
    <property type="entry name" value="DUF1995"/>
</dbReference>
<sequence>MNRSCTTDNTIRRPTPTMMTFKNLHLFLQSCLLLTATHAFMVPIQNGRAAVVRHLEASSQQLLSEQYLNDEQLAFCKAYLNEHHQSDMLLPFVQAFTDIGTTSARKNLWLANSYSIVDANVTDITSSSIIMDVNIQDGGKTKVERVEVPLDSVPVDGMAKKYKNLPQIDPICLDGTVPIDNFVRRVNRLCNIVKAYGATGKMIQMGVQLGGRGVGRLRDDMYLNQVPHNRFVRKYFYDMAAEAALKAAILCSDRKISNRMKMTAMFPEMNPSMDSYRIGTLLELARSIAIKLAEQNLRVRVCVQGSMGVGIFTGVPKQLNGVYTLLQRMDWESEPGEENEGMVGDYINFGFVGKEHVVNAAVPGDAADTKQDDVFLILCPQNMVGLESSIIGPLSEMVDAAGDRPVILLNPDLTDKVSSQGQQSIRGRQQRLDFANSFETIFQFQNIYFSGTSYFPILGSVVKLGPTEPWVAHQRRDLADDGGEVYLPVYASETQPDSDILMGTFSR</sequence>
<organism evidence="3 4">
    <name type="scientific">Cyclotella cryptica</name>
    <dbReference type="NCBI Taxonomy" id="29204"/>
    <lineage>
        <taxon>Eukaryota</taxon>
        <taxon>Sar</taxon>
        <taxon>Stramenopiles</taxon>
        <taxon>Ochrophyta</taxon>
        <taxon>Bacillariophyta</taxon>
        <taxon>Coscinodiscophyceae</taxon>
        <taxon>Thalassiosirophycidae</taxon>
        <taxon>Stephanodiscales</taxon>
        <taxon>Stephanodiscaceae</taxon>
        <taxon>Cyclotella</taxon>
    </lineage>
</organism>
<evidence type="ECO:0000313" key="3">
    <source>
        <dbReference type="EMBL" id="KAL3801036.1"/>
    </source>
</evidence>
<dbReference type="EMBL" id="JABMIG020000029">
    <property type="protein sequence ID" value="KAL3801036.1"/>
    <property type="molecule type" value="Genomic_DNA"/>
</dbReference>
<dbReference type="AlphaFoldDB" id="A0ABD3QN46"/>
<dbReference type="PANTHER" id="PTHR35509">
    <property type="entry name" value="DOMAIN PROTEIN, PUTATIVE (DUF1995)-RELATED"/>
    <property type="match status" value="1"/>
</dbReference>